<dbReference type="RefSeq" id="WP_220334048.1">
    <property type="nucleotide sequence ID" value="NZ_JAEUAK010000003.1"/>
</dbReference>
<reference evidence="1 2" key="1">
    <citation type="journal article" date="2021" name="MBio">
        <title>Poor Competitiveness of Bradyrhizobium in Pigeon Pea Root Colonization in Indian Soils.</title>
        <authorList>
            <person name="Chalasani D."/>
            <person name="Basu A."/>
            <person name="Pullabhotla S.V.S.R.N."/>
            <person name="Jorrin B."/>
            <person name="Neal A.L."/>
            <person name="Poole P.S."/>
            <person name="Podile A.R."/>
            <person name="Tkacz A."/>
        </authorList>
    </citation>
    <scope>NUCLEOTIDE SEQUENCE [LARGE SCALE GENOMIC DNA]</scope>
    <source>
        <strain evidence="1 2">HU56</strain>
    </source>
</reference>
<dbReference type="Proteomes" id="UP000717752">
    <property type="component" value="Unassembled WGS sequence"/>
</dbReference>
<evidence type="ECO:0000313" key="1">
    <source>
        <dbReference type="EMBL" id="MBW9052618.1"/>
    </source>
</evidence>
<sequence length="72" mass="7309">MAKVVVLGVSGDQGLWLVDIDAKTVTPLQVPAGTDLAAAVKQREAGGTFIKNVDFAIAVSSAQAVFSGHVDG</sequence>
<accession>A0ABS7GTI3</accession>
<dbReference type="EMBL" id="JAEUAK010000003">
    <property type="protein sequence ID" value="MBW9052618.1"/>
    <property type="molecule type" value="Genomic_DNA"/>
</dbReference>
<protein>
    <submittedName>
        <fullName evidence="1">Uncharacterized protein</fullName>
    </submittedName>
</protein>
<organism evidence="1 2">
    <name type="scientific">Rhizobium mesosinicum</name>
    <dbReference type="NCBI Taxonomy" id="335017"/>
    <lineage>
        <taxon>Bacteria</taxon>
        <taxon>Pseudomonadati</taxon>
        <taxon>Pseudomonadota</taxon>
        <taxon>Alphaproteobacteria</taxon>
        <taxon>Hyphomicrobiales</taxon>
        <taxon>Rhizobiaceae</taxon>
        <taxon>Rhizobium/Agrobacterium group</taxon>
        <taxon>Rhizobium</taxon>
    </lineage>
</organism>
<proteinExistence type="predicted"/>
<keyword evidence="2" id="KW-1185">Reference proteome</keyword>
<name>A0ABS7GTI3_9HYPH</name>
<gene>
    <name evidence="1" type="ORF">JNB85_09360</name>
</gene>
<evidence type="ECO:0000313" key="2">
    <source>
        <dbReference type="Proteomes" id="UP000717752"/>
    </source>
</evidence>
<comment type="caution">
    <text evidence="1">The sequence shown here is derived from an EMBL/GenBank/DDBJ whole genome shotgun (WGS) entry which is preliminary data.</text>
</comment>